<sequence length="74" mass="7929">MCGCCGDCEDAMNDGVKICVYPDDEVGTIAVVLLWHDEGDTWYNSGLVVNEANPTTAFSKALGMAIAKGLWEVD</sequence>
<gene>
    <name evidence="1" type="ORF">S01H4_32536</name>
</gene>
<organism evidence="1">
    <name type="scientific">marine sediment metagenome</name>
    <dbReference type="NCBI Taxonomy" id="412755"/>
    <lineage>
        <taxon>unclassified sequences</taxon>
        <taxon>metagenomes</taxon>
        <taxon>ecological metagenomes</taxon>
    </lineage>
</organism>
<dbReference type="EMBL" id="BART01017023">
    <property type="protein sequence ID" value="GAG74760.1"/>
    <property type="molecule type" value="Genomic_DNA"/>
</dbReference>
<protein>
    <submittedName>
        <fullName evidence="1">Uncharacterized protein</fullName>
    </submittedName>
</protein>
<reference evidence="1" key="1">
    <citation type="journal article" date="2014" name="Front. Microbiol.">
        <title>High frequency of phylogenetically diverse reductive dehalogenase-homologous genes in deep subseafloor sedimentary metagenomes.</title>
        <authorList>
            <person name="Kawai M."/>
            <person name="Futagami T."/>
            <person name="Toyoda A."/>
            <person name="Takaki Y."/>
            <person name="Nishi S."/>
            <person name="Hori S."/>
            <person name="Arai W."/>
            <person name="Tsubouchi T."/>
            <person name="Morono Y."/>
            <person name="Uchiyama I."/>
            <person name="Ito T."/>
            <person name="Fujiyama A."/>
            <person name="Inagaki F."/>
            <person name="Takami H."/>
        </authorList>
    </citation>
    <scope>NUCLEOTIDE SEQUENCE</scope>
    <source>
        <strain evidence="1">Expedition CK06-06</strain>
    </source>
</reference>
<name>X0ZY30_9ZZZZ</name>
<evidence type="ECO:0000313" key="1">
    <source>
        <dbReference type="EMBL" id="GAG74760.1"/>
    </source>
</evidence>
<accession>X0ZY30</accession>
<proteinExistence type="predicted"/>
<comment type="caution">
    <text evidence="1">The sequence shown here is derived from an EMBL/GenBank/DDBJ whole genome shotgun (WGS) entry which is preliminary data.</text>
</comment>
<dbReference type="AlphaFoldDB" id="X0ZY30"/>